<name>F0W1A1_9STRA</name>
<protein>
    <submittedName>
        <fullName evidence="2">AlNc14C6G870 protein</fullName>
    </submittedName>
</protein>
<dbReference type="HOGENOM" id="CLU_259902_0_0_1"/>
<dbReference type="GO" id="GO:1904158">
    <property type="term" value="P:axonemal central apparatus assembly"/>
    <property type="evidence" value="ECO:0007669"/>
    <property type="project" value="TreeGrafter"/>
</dbReference>
<proteinExistence type="predicted"/>
<evidence type="ECO:0000256" key="1">
    <source>
        <dbReference type="SAM" id="MobiDB-lite"/>
    </source>
</evidence>
<dbReference type="EMBL" id="FR824051">
    <property type="protein sequence ID" value="CCA14828.1"/>
    <property type="molecule type" value="Genomic_DNA"/>
</dbReference>
<accession>F0W1A1</accession>
<dbReference type="GO" id="GO:1990716">
    <property type="term" value="C:axonemal central apparatus"/>
    <property type="evidence" value="ECO:0007669"/>
    <property type="project" value="TreeGrafter"/>
</dbReference>
<evidence type="ECO:0000313" key="2">
    <source>
        <dbReference type="EMBL" id="CCA14828.1"/>
    </source>
</evidence>
<dbReference type="PANTHER" id="PTHR21963:SF1">
    <property type="entry name" value="SPERM-ASSOCIATED ANTIGEN 17"/>
    <property type="match status" value="1"/>
</dbReference>
<gene>
    <name evidence="2" type="primary">AlNc14C6G870</name>
    <name evidence="2" type="ORF">ALNC14_009710</name>
</gene>
<reference evidence="2" key="1">
    <citation type="journal article" date="2011" name="PLoS Biol.">
        <title>Gene gain and loss during evolution of obligate parasitism in the white rust pathogen of Arabidopsis thaliana.</title>
        <authorList>
            <person name="Kemen E."/>
            <person name="Gardiner A."/>
            <person name="Schultz-Larsen T."/>
            <person name="Kemen A.C."/>
            <person name="Balmuth A.L."/>
            <person name="Robert-Seilaniantz A."/>
            <person name="Bailey K."/>
            <person name="Holub E."/>
            <person name="Studholme D.J."/>
            <person name="Maclean D."/>
            <person name="Jones J.D."/>
        </authorList>
    </citation>
    <scope>NUCLEOTIDE SEQUENCE</scope>
</reference>
<feature type="region of interest" description="Disordered" evidence="1">
    <location>
        <begin position="1298"/>
        <end position="1327"/>
    </location>
</feature>
<dbReference type="InterPro" id="IPR026173">
    <property type="entry name" value="SPAG17"/>
</dbReference>
<reference evidence="2" key="2">
    <citation type="submission" date="2011-02" db="EMBL/GenBank/DDBJ databases">
        <authorList>
            <person name="MacLean D."/>
        </authorList>
    </citation>
    <scope>NUCLEOTIDE SEQUENCE</scope>
</reference>
<sequence>MYQCHLIPCNHTYDSLLSAQRTWQPSKQPKAPCCIMSKNAENRSKEHWPFNIVLLVNGDAELQRFDELLQQLEHDGKEEGEVIMNYKAIRRSAIIEHLNANHDVIMKMQIVLMGSESPDETENTDDKTSMSQKLAVAFQHYIVQDRKLITQTSRPAQNWDSNQDRDHFSRTPELPRTFSYVLVDYPSDLTELLALLRQAQMSHDPNNLMSTNMFTFDGIISVVNNHAGLVGKGDDTSFDRVAGDESIQLDENNQSAGKRKNMVDACWEEVREQISEWDDFFLSEIALRLAASEIEYKPISLVKTEIEELLKTNVVDIEAYRAEKRVYSLHSVKQFDASRVFMDMEKLHHALPQSIFENTSIAVIVNAMVEVIVQADTNESLSLLKKISNGDIEHFVPYHETAAVDFLTLCGNLDPVSFLQEEENIPIWFNCIRKSENSLWPLCNFPGTGPDGRSYMPKVPIVASAERCASLHELKYLTGHTMECVRLEAWYLLIQDILKDEVGLPLRKRDHFESLDEFELPQRLRSVLQTAKRVISQYDRLSDSLLVAAFPENPVGKQHEEGWFAADQVQPVPSFTEWKEMQSSNDKYSKRPRIPLESRILHSITEYRVTLFSSKQVPIRLYRTPNSGPWFSVYHGSDYFGLRPSRRKSGVMEKSFLTRFFASCADGSLFTVQEALKSNTGVIKATFTTLSGIVISMSMDGIITQKMLSHSTEDVSRLIRPDGVVLATHRDGKQLLMYPNGSMYVKEVTSKRFSCTNGNECDTEKVDLETRSTVKTNKSGVVVVTYRDNTTTAYHLNGIIITFSPNASTLVIRQKPWQDVLINLKLGSLDSKVRHARESFPVRCAVGLSDHSSITLETNLSSDDKKPSITVVKSNGLVMSAQEDGHIRVYYTNEKSDVSSNRRDIDHDAFSFDCRQGQLLFEDYDRNTIRASLGPGHDSRSFNYEVVTVEEGNKQRPKPKLNSELPMKTLEALDPFLFVMHGDGAGIELLRPHDLKKLLADKSFNETEKGGTVNGSQLRTFIRVIQNYEDIDGLDLPTCCLRADFCSEVYSKTVATAVEQLPSLLMCSVTVPQFNIIRQIQKISWLKDEELQSFAVKLKEWRQHKDPKHQIIVLDPRNEKALEEEARLQEELIIVYKSAGTRSKEERRSETQSSSKLPVSAETNGIISDQGSGLDASVTDNLGKAFEAVRVDDLNELLREAFHAADSEQTGFLTLTQGRSALVHALGFGFSIKEIGSHLRQLGSQDLEKIAFDSFSHLTHSLQSGQLWEERSEIQVRKDKTIRVPAVVLTGMEQVRESNNISSASSHLSVNVPDPRHHEENASEEAQYPVGSALRAVWSRKELEE</sequence>
<feature type="compositionally biased region" description="Low complexity" evidence="1">
    <location>
        <begin position="1298"/>
        <end position="1312"/>
    </location>
</feature>
<dbReference type="PANTHER" id="PTHR21963">
    <property type="entry name" value="PF6"/>
    <property type="match status" value="1"/>
</dbReference>
<organism evidence="2">
    <name type="scientific">Albugo laibachii Nc14</name>
    <dbReference type="NCBI Taxonomy" id="890382"/>
    <lineage>
        <taxon>Eukaryota</taxon>
        <taxon>Sar</taxon>
        <taxon>Stramenopiles</taxon>
        <taxon>Oomycota</taxon>
        <taxon>Peronosporomycetes</taxon>
        <taxon>Albuginales</taxon>
        <taxon>Albuginaceae</taxon>
        <taxon>Albugo</taxon>
    </lineage>
</organism>